<evidence type="ECO:0000256" key="21">
    <source>
        <dbReference type="SAM" id="MobiDB-lite"/>
    </source>
</evidence>
<dbReference type="Pfam" id="PF17917">
    <property type="entry name" value="RT_RNaseH"/>
    <property type="match status" value="1"/>
</dbReference>
<dbReference type="CDD" id="cd01647">
    <property type="entry name" value="RT_LTR"/>
    <property type="match status" value="1"/>
</dbReference>
<accession>A0AAW1CCF0</accession>
<keyword evidence="20" id="KW-0863">Zinc-finger</keyword>
<dbReference type="EC" id="3.1.26.4" evidence="3"/>
<dbReference type="InterPro" id="IPR021109">
    <property type="entry name" value="Peptidase_aspartic_dom_sf"/>
</dbReference>
<keyword evidence="8" id="KW-0540">Nuclease</keyword>
<dbReference type="PANTHER" id="PTHR37984:SF5">
    <property type="entry name" value="PROTEIN NYNRIN-LIKE"/>
    <property type="match status" value="1"/>
</dbReference>
<evidence type="ECO:0000256" key="8">
    <source>
        <dbReference type="ARBA" id="ARBA00022722"/>
    </source>
</evidence>
<evidence type="ECO:0000256" key="13">
    <source>
        <dbReference type="ARBA" id="ARBA00022842"/>
    </source>
</evidence>
<evidence type="ECO:0000256" key="15">
    <source>
        <dbReference type="ARBA" id="ARBA00022918"/>
    </source>
</evidence>
<dbReference type="GO" id="GO:0008270">
    <property type="term" value="F:zinc ion binding"/>
    <property type="evidence" value="ECO:0007669"/>
    <property type="project" value="UniProtKB-KW"/>
</dbReference>
<keyword evidence="17" id="KW-0238">DNA-binding</keyword>
<evidence type="ECO:0000256" key="2">
    <source>
        <dbReference type="ARBA" id="ARBA00010879"/>
    </source>
</evidence>
<dbReference type="SUPFAM" id="SSF53098">
    <property type="entry name" value="Ribonuclease H-like"/>
    <property type="match status" value="1"/>
</dbReference>
<evidence type="ECO:0000256" key="17">
    <source>
        <dbReference type="ARBA" id="ARBA00023125"/>
    </source>
</evidence>
<keyword evidence="11" id="KW-0255">Endonuclease</keyword>
<dbReference type="InterPro" id="IPR043128">
    <property type="entry name" value="Rev_trsase/Diguanyl_cyclase"/>
</dbReference>
<dbReference type="PROSITE" id="PS50158">
    <property type="entry name" value="ZF_CCHC"/>
    <property type="match status" value="1"/>
</dbReference>
<dbReference type="InterPro" id="IPR012337">
    <property type="entry name" value="RNaseH-like_sf"/>
</dbReference>
<dbReference type="CDD" id="cd09274">
    <property type="entry name" value="RNase_HI_RT_Ty3"/>
    <property type="match status" value="1"/>
</dbReference>
<evidence type="ECO:0000256" key="10">
    <source>
        <dbReference type="ARBA" id="ARBA00022750"/>
    </source>
</evidence>
<feature type="compositionally biased region" description="Basic and acidic residues" evidence="21">
    <location>
        <begin position="130"/>
        <end position="147"/>
    </location>
</feature>
<feature type="domain" description="Reverse transcriptase" evidence="24">
    <location>
        <begin position="463"/>
        <end position="642"/>
    </location>
</feature>
<dbReference type="InterPro" id="IPR001584">
    <property type="entry name" value="Integrase_cat-core"/>
</dbReference>
<dbReference type="Gene3D" id="3.30.70.270">
    <property type="match status" value="2"/>
</dbReference>
<dbReference type="InterPro" id="IPR000477">
    <property type="entry name" value="RT_dom"/>
</dbReference>
<keyword evidence="12" id="KW-0378">Hydrolase</keyword>
<reference evidence="26 27" key="1">
    <citation type="journal article" date="2024" name="Proc. Natl. Acad. Sci. U.S.A.">
        <title>The genetic regulatory architecture and epigenomic basis for age-related changes in rattlesnake venom.</title>
        <authorList>
            <person name="Hogan M.P."/>
            <person name="Holding M.L."/>
            <person name="Nystrom G.S."/>
            <person name="Colston T.J."/>
            <person name="Bartlett D.A."/>
            <person name="Mason A.J."/>
            <person name="Ellsworth S.A."/>
            <person name="Rautsaw R.M."/>
            <person name="Lawrence K.C."/>
            <person name="Strickland J.L."/>
            <person name="He B."/>
            <person name="Fraser P."/>
            <person name="Margres M.J."/>
            <person name="Gilbert D.M."/>
            <person name="Gibbs H.L."/>
            <person name="Parkinson C.L."/>
            <person name="Rokyta D.R."/>
        </authorList>
    </citation>
    <scope>NUCLEOTIDE SEQUENCE [LARGE SCALE GENOMIC DNA]</scope>
    <source>
        <strain evidence="26">DRR0105</strain>
    </source>
</reference>
<dbReference type="FunFam" id="1.10.340.70:FF:000001">
    <property type="entry name" value="Retrovirus-related Pol polyprotein from transposon gypsy-like Protein"/>
    <property type="match status" value="1"/>
</dbReference>
<dbReference type="PANTHER" id="PTHR37984">
    <property type="entry name" value="PROTEIN CBG26694"/>
    <property type="match status" value="1"/>
</dbReference>
<dbReference type="InterPro" id="IPR050951">
    <property type="entry name" value="Retrovirus_Pol_polyprotein"/>
</dbReference>
<evidence type="ECO:0000256" key="19">
    <source>
        <dbReference type="ARBA" id="ARBA00039658"/>
    </source>
</evidence>
<dbReference type="InterPro" id="IPR023780">
    <property type="entry name" value="Chromo_domain"/>
</dbReference>
<dbReference type="GO" id="GO:0003887">
    <property type="term" value="F:DNA-directed DNA polymerase activity"/>
    <property type="evidence" value="ECO:0007669"/>
    <property type="project" value="UniProtKB-KW"/>
</dbReference>
<dbReference type="GO" id="GO:0003964">
    <property type="term" value="F:RNA-directed DNA polymerase activity"/>
    <property type="evidence" value="ECO:0007669"/>
    <property type="project" value="UniProtKB-KW"/>
</dbReference>
<evidence type="ECO:0000313" key="26">
    <source>
        <dbReference type="EMBL" id="KAK9412015.1"/>
    </source>
</evidence>
<dbReference type="GO" id="GO:0003677">
    <property type="term" value="F:DNA binding"/>
    <property type="evidence" value="ECO:0007669"/>
    <property type="project" value="UniProtKB-KW"/>
</dbReference>
<dbReference type="GO" id="GO:0005634">
    <property type="term" value="C:nucleus"/>
    <property type="evidence" value="ECO:0007669"/>
    <property type="project" value="UniProtKB-SubCell"/>
</dbReference>
<keyword evidence="18" id="KW-0233">DNA recombination</keyword>
<evidence type="ECO:0000259" key="22">
    <source>
        <dbReference type="PROSITE" id="PS50013"/>
    </source>
</evidence>
<feature type="region of interest" description="Disordered" evidence="21">
    <location>
        <begin position="130"/>
        <end position="159"/>
    </location>
</feature>
<feature type="domain" description="Chromo" evidence="22">
    <location>
        <begin position="1304"/>
        <end position="1353"/>
    </location>
</feature>
<keyword evidence="9" id="KW-0479">Metal-binding</keyword>
<keyword evidence="27" id="KW-1185">Reference proteome</keyword>
<evidence type="ECO:0000256" key="1">
    <source>
        <dbReference type="ARBA" id="ARBA00004123"/>
    </source>
</evidence>
<evidence type="ECO:0000256" key="5">
    <source>
        <dbReference type="ARBA" id="ARBA00022670"/>
    </source>
</evidence>
<dbReference type="Gene3D" id="1.10.340.70">
    <property type="match status" value="1"/>
</dbReference>
<evidence type="ECO:0000256" key="16">
    <source>
        <dbReference type="ARBA" id="ARBA00022932"/>
    </source>
</evidence>
<dbReference type="GO" id="GO:0004523">
    <property type="term" value="F:RNA-DNA hybrid ribonuclease activity"/>
    <property type="evidence" value="ECO:0007669"/>
    <property type="project" value="UniProtKB-EC"/>
</dbReference>
<evidence type="ECO:0000256" key="9">
    <source>
        <dbReference type="ARBA" id="ARBA00022723"/>
    </source>
</evidence>
<dbReference type="GO" id="GO:0006508">
    <property type="term" value="P:proteolysis"/>
    <property type="evidence" value="ECO:0007669"/>
    <property type="project" value="UniProtKB-KW"/>
</dbReference>
<keyword evidence="20" id="KW-0862">Zinc</keyword>
<dbReference type="SUPFAM" id="SSF56672">
    <property type="entry name" value="DNA/RNA polymerases"/>
    <property type="match status" value="1"/>
</dbReference>
<dbReference type="InterPro" id="IPR043502">
    <property type="entry name" value="DNA/RNA_pol_sf"/>
</dbReference>
<evidence type="ECO:0000256" key="6">
    <source>
        <dbReference type="ARBA" id="ARBA00022679"/>
    </source>
</evidence>
<keyword evidence="15" id="KW-0695">RNA-directed DNA polymerase</keyword>
<dbReference type="InterPro" id="IPR001878">
    <property type="entry name" value="Znf_CCHC"/>
</dbReference>
<evidence type="ECO:0000256" key="4">
    <source>
        <dbReference type="ARBA" id="ARBA00012493"/>
    </source>
</evidence>
<dbReference type="Gene3D" id="3.10.10.10">
    <property type="entry name" value="HIV Type 1 Reverse Transcriptase, subunit A, domain 1"/>
    <property type="match status" value="1"/>
</dbReference>
<dbReference type="Pfam" id="PF03732">
    <property type="entry name" value="Retrotrans_gag"/>
    <property type="match status" value="1"/>
</dbReference>
<name>A0AAW1CCF0_CROAD</name>
<evidence type="ECO:0000259" key="23">
    <source>
        <dbReference type="PROSITE" id="PS50158"/>
    </source>
</evidence>
<evidence type="ECO:0000256" key="14">
    <source>
        <dbReference type="ARBA" id="ARBA00022908"/>
    </source>
</evidence>
<dbReference type="GO" id="GO:0006310">
    <property type="term" value="P:DNA recombination"/>
    <property type="evidence" value="ECO:0007669"/>
    <property type="project" value="UniProtKB-KW"/>
</dbReference>
<protein>
    <recommendedName>
        <fullName evidence="19">Gypsy retrotransposon integrase-like protein 1</fullName>
        <ecNumber evidence="4">2.7.7.49</ecNumber>
        <ecNumber evidence="3">3.1.26.4</ecNumber>
    </recommendedName>
</protein>
<dbReference type="SUPFAM" id="SSF50630">
    <property type="entry name" value="Acid proteases"/>
    <property type="match status" value="1"/>
</dbReference>
<keyword evidence="5" id="KW-0645">Protease</keyword>
<evidence type="ECO:0000313" key="27">
    <source>
        <dbReference type="Proteomes" id="UP001474421"/>
    </source>
</evidence>
<evidence type="ECO:0000256" key="12">
    <source>
        <dbReference type="ARBA" id="ARBA00022801"/>
    </source>
</evidence>
<proteinExistence type="inferred from homology"/>
<evidence type="ECO:0000259" key="25">
    <source>
        <dbReference type="PROSITE" id="PS50994"/>
    </source>
</evidence>
<dbReference type="CDD" id="cd00303">
    <property type="entry name" value="retropepsin_like"/>
    <property type="match status" value="1"/>
</dbReference>
<keyword evidence="16" id="KW-0239">DNA-directed DNA polymerase</keyword>
<dbReference type="FunFam" id="3.30.420.10:FF:000032">
    <property type="entry name" value="Retrovirus-related Pol polyprotein from transposon 297-like Protein"/>
    <property type="match status" value="1"/>
</dbReference>
<comment type="similarity">
    <text evidence="2">Belongs to the beta type-B retroviral polymerase family. HERV class-II K(HML-2) pol subfamily.</text>
</comment>
<dbReference type="Proteomes" id="UP001474421">
    <property type="component" value="Unassembled WGS sequence"/>
</dbReference>
<gene>
    <name evidence="26" type="ORF">NXF25_003190</name>
</gene>
<dbReference type="Pfam" id="PF24626">
    <property type="entry name" value="SH3_Tf2-1"/>
    <property type="match status" value="1"/>
</dbReference>
<feature type="domain" description="CCHC-type" evidence="23">
    <location>
        <begin position="165"/>
        <end position="179"/>
    </location>
</feature>
<dbReference type="Gene3D" id="3.30.420.10">
    <property type="entry name" value="Ribonuclease H-like superfamily/Ribonuclease H"/>
    <property type="match status" value="1"/>
</dbReference>
<dbReference type="Gene3D" id="2.40.70.10">
    <property type="entry name" value="Acid Proteases"/>
    <property type="match status" value="1"/>
</dbReference>
<evidence type="ECO:0000256" key="3">
    <source>
        <dbReference type="ARBA" id="ARBA00012180"/>
    </source>
</evidence>
<comment type="caution">
    <text evidence="26">The sequence shown here is derived from an EMBL/GenBank/DDBJ whole genome shotgun (WGS) entry which is preliminary data.</text>
</comment>
<dbReference type="SMART" id="SM00298">
    <property type="entry name" value="CHROMO"/>
    <property type="match status" value="1"/>
</dbReference>
<evidence type="ECO:0000259" key="24">
    <source>
        <dbReference type="PROSITE" id="PS50878"/>
    </source>
</evidence>
<organism evidence="26 27">
    <name type="scientific">Crotalus adamanteus</name>
    <name type="common">Eastern diamondback rattlesnake</name>
    <dbReference type="NCBI Taxonomy" id="8729"/>
    <lineage>
        <taxon>Eukaryota</taxon>
        <taxon>Metazoa</taxon>
        <taxon>Chordata</taxon>
        <taxon>Craniata</taxon>
        <taxon>Vertebrata</taxon>
        <taxon>Euteleostomi</taxon>
        <taxon>Lepidosauria</taxon>
        <taxon>Squamata</taxon>
        <taxon>Bifurcata</taxon>
        <taxon>Unidentata</taxon>
        <taxon>Episquamata</taxon>
        <taxon>Toxicofera</taxon>
        <taxon>Serpentes</taxon>
        <taxon>Colubroidea</taxon>
        <taxon>Viperidae</taxon>
        <taxon>Crotalinae</taxon>
        <taxon>Crotalus</taxon>
    </lineage>
</organism>
<evidence type="ECO:0000256" key="7">
    <source>
        <dbReference type="ARBA" id="ARBA00022695"/>
    </source>
</evidence>
<dbReference type="EMBL" id="JAOTOJ010000001">
    <property type="protein sequence ID" value="KAK9412015.1"/>
    <property type="molecule type" value="Genomic_DNA"/>
</dbReference>
<dbReference type="SUPFAM" id="SSF54160">
    <property type="entry name" value="Chromo domain-like"/>
    <property type="match status" value="1"/>
</dbReference>
<evidence type="ECO:0000256" key="11">
    <source>
        <dbReference type="ARBA" id="ARBA00022759"/>
    </source>
</evidence>
<dbReference type="InterPro" id="IPR041373">
    <property type="entry name" value="RT_RNaseH"/>
</dbReference>
<evidence type="ECO:0000256" key="18">
    <source>
        <dbReference type="ARBA" id="ARBA00023172"/>
    </source>
</evidence>
<dbReference type="InterPro" id="IPR016197">
    <property type="entry name" value="Chromo-like_dom_sf"/>
</dbReference>
<comment type="subcellular location">
    <subcellularLocation>
        <location evidence="1">Nucleus</location>
    </subcellularLocation>
</comment>
<dbReference type="EC" id="2.7.7.49" evidence="4"/>
<dbReference type="FunFam" id="3.30.70.270:FF:000020">
    <property type="entry name" value="Transposon Tf2-6 polyprotein-like Protein"/>
    <property type="match status" value="1"/>
</dbReference>
<keyword evidence="10" id="KW-0064">Aspartyl protease</keyword>
<dbReference type="InterPro" id="IPR041588">
    <property type="entry name" value="Integrase_H2C2"/>
</dbReference>
<sequence length="1370" mass="155067">MVVAVTACLQGEAAAWAADLYSDQARELTDVGLFLEALRARFDDPTRLQRAEAQIVGLKQRGRPVKTYIREFQKAAGRLRSWPDRLLIHHFQAGLDSDIRRACAVRGVVGRLVDWFKAAMELEFGLRDRPDVRADRPPARRAPDRSGEGSTQAVPGTTRPKPVFRCFRCNRPGHRAAECGITDLTELTGTPTAIGRPGVTPKRTAEKSRVASQTAQTSFQQLPGDTTPVLHEYEEEGQVEDPMVSEPIVPFNIPVTLTSPVTGEAKSFQALVDTGCTRCLISKEVASQMHIRVTRLKSPIRFEQVDGSVLGGAPTTLVTEPVRMEVAAHWEMLRFIVVPSMSEAIILGLAWLDKWTPTIWWADGSRHLRLTAGPQPPVPERYNSNMKGEGADHITDGNQGEYPAVYEDLAMVFSEQECDSLPPHRRTDCAIELIPGAKLPKARMYPMTFTELQEMRQYVDKNLARGFIVPARSRMAAPVLFQGKKDGGLRLCVDFRGLNAVCIEQVYPLPLIKDLLTHLATGTIFTKLDLREAYYRVRIREGDEWKTTFNCPLGSYQFKVMPFGLQGAPAVFMQLINEVLHDHLYKGVLVYLDDILIYSRSLEEHVELVRTVLRKLLDAQLYCKISKCEFHKERIDYLGFRVSAAGIEMDPNKVKCVLEWQAPKTRRQLQRFLGFANFYRQFIPSFADVALPLTQLLRTKRLTGKPRPGQPLAWTMACQQAFESLKGLFAREPILIHPDPGRPFVVQADASDVAIGAILLQRNTDGLLQPCAYTSKKFTDTERRWAVWEKEAFAVKWALSTWRHLLEGAQHPFEVWTDHQNLAVLQTPRRLAPKHVRWAQYFQRFKFHLKVVPGGKNFLADALSRLPQYNSKREQVIHAIIPPYNPGPGLPEKGAQLGAFEDGLRSALLTDPWILANPGVLSRRDGLAWYGDKLYVPLALRNRVYHRCHDSKTAGHFGFVKTLHLVRRQFWWPGMRKDIEEYVKRCHLCAQAKTVPKKPMGLLQQVSDPDRPWQDLGMDFIVDLPNMRGYTVIWTVVDLFSKQAHFIPCKGLPSAKRLAKLFIQHIYRLHGAPRRVISDRGVQFTARFWRGFLASIGTTQGLSSAYHPCTNGAAERANAAIERYLRCYVSYQQLDWVDYVPFAELAYNNAVHNSTGLTPFQVVYGYDVVPLPDCVSPDPPLHRSEGWFARAGQVWRSVKQALDQATQVAKYHADKRRRQPVQFRVGDKVYLSTKYVKLQVPCKKLAPKYIGPFRIAQIINPVTVRLELPKLLGKIHPTFHVSLLKPVGRTSHGQPPGPVTPGRYEIEDIVDSRLRGNRLYYLVVWKGYPLSEASWVLSGDVSAPELVKRYHRRVPHGARGGGKGTVNWRI</sequence>
<dbReference type="InterPro" id="IPR005162">
    <property type="entry name" value="Retrotrans_gag_dom"/>
</dbReference>
<dbReference type="Pfam" id="PF00078">
    <property type="entry name" value="RVT_1"/>
    <property type="match status" value="1"/>
</dbReference>
<keyword evidence="6" id="KW-0808">Transferase</keyword>
<dbReference type="Pfam" id="PF13975">
    <property type="entry name" value="gag-asp_proteas"/>
    <property type="match status" value="1"/>
</dbReference>
<dbReference type="PROSITE" id="PS50013">
    <property type="entry name" value="CHROMO_2"/>
    <property type="match status" value="1"/>
</dbReference>
<dbReference type="PROSITE" id="PS50878">
    <property type="entry name" value="RT_POL"/>
    <property type="match status" value="1"/>
</dbReference>
<dbReference type="PROSITE" id="PS50994">
    <property type="entry name" value="INTEGRASE"/>
    <property type="match status" value="1"/>
</dbReference>
<dbReference type="Pfam" id="PF00385">
    <property type="entry name" value="Chromo"/>
    <property type="match status" value="1"/>
</dbReference>
<dbReference type="InterPro" id="IPR056924">
    <property type="entry name" value="SH3_Tf2-1"/>
</dbReference>
<dbReference type="GO" id="GO:0015074">
    <property type="term" value="P:DNA integration"/>
    <property type="evidence" value="ECO:0007669"/>
    <property type="project" value="UniProtKB-KW"/>
</dbReference>
<dbReference type="Pfam" id="PF00665">
    <property type="entry name" value="rve"/>
    <property type="match status" value="1"/>
</dbReference>
<dbReference type="InterPro" id="IPR036397">
    <property type="entry name" value="RNaseH_sf"/>
</dbReference>
<keyword evidence="13" id="KW-0460">Magnesium</keyword>
<feature type="domain" description="Integrase catalytic" evidence="25">
    <location>
        <begin position="1008"/>
        <end position="1167"/>
    </location>
</feature>
<keyword evidence="14" id="KW-0229">DNA integration</keyword>
<dbReference type="InterPro" id="IPR000953">
    <property type="entry name" value="Chromo/chromo_shadow_dom"/>
</dbReference>
<dbReference type="Gene3D" id="2.40.50.40">
    <property type="match status" value="1"/>
</dbReference>
<dbReference type="GO" id="GO:0004190">
    <property type="term" value="F:aspartic-type endopeptidase activity"/>
    <property type="evidence" value="ECO:0007669"/>
    <property type="project" value="UniProtKB-KW"/>
</dbReference>
<keyword evidence="7" id="KW-0548">Nucleotidyltransferase</keyword>
<evidence type="ECO:0000256" key="20">
    <source>
        <dbReference type="PROSITE-ProRule" id="PRU00047"/>
    </source>
</evidence>
<dbReference type="Pfam" id="PF17921">
    <property type="entry name" value="Integrase_H2C2"/>
    <property type="match status" value="1"/>
</dbReference>